<dbReference type="EMBL" id="JBHSEH010000018">
    <property type="protein sequence ID" value="MFC4427169.1"/>
    <property type="molecule type" value="Genomic_DNA"/>
</dbReference>
<proteinExistence type="predicted"/>
<evidence type="ECO:0000259" key="2">
    <source>
        <dbReference type="Pfam" id="PF22879"/>
    </source>
</evidence>
<sequence>MSTSDLELFVTDLHQEIHARANRDNGEGGMGFQQEEFTAWCLEQLSDPEVGEIVDWELNYHAGHGVLVHGYGVNNEDGVLDLFTTIYTQAQAPERVGKDEVDTAFKRLQTFAQKALDGLHTSMDDASPAHDMCLRIFESRPLIRRVRFFLFTDGRTTVKSRDKGRLGDLECSFQVWDIERLHRNTTSGQEIDPIVVDFSRYGEPVACLRAPEPLKLMPEGYEACLAIFPGRVLARIYEDHGARLLERNVRAFLQVKGQINKGIRDTIVRNPVHFLAYNNGISATAASIEYVRLPDGQLAISQIDDLQIVNGGQTTASLFHALQDKCSLDGIYVQAKLTIVSPERMAGMVPLISKYANSQNKVSDADLAANDEFHVNIEKLSRITWAPAAPGSFKETRWFYERARGQYPDEKTRARRSGASALKKFTETYPLQQRFTKTDVAKYINAWEQLPHIVSLGAQKNFNHLGARMDKGERVQVTAHYFQQLVAKGILFRETEKIVQAQRFGGFRANIVAYSLALLSHRTGRRVDLDAIWRRQALSPALREAIEILSHAVHAVIMDPKVGTNIGEWAKKEQCWQLVRQLKVTLPDELEADLAAWKDTEAPAPAARPTPGAANQDPRVAEVMGVSSETWSHLAKWMRRTGKMDLVYLTMVSNLASTARRRTVPTPRQAETGLLLLQEARSLGFRDPS</sequence>
<feature type="domain" description="Abortive infection phage resistance protein N-terminal" evidence="2">
    <location>
        <begin position="37"/>
        <end position="183"/>
    </location>
</feature>
<dbReference type="InterPro" id="IPR018891">
    <property type="entry name" value="AIPR_C"/>
</dbReference>
<evidence type="ECO:0000313" key="3">
    <source>
        <dbReference type="EMBL" id="MFC4427169.1"/>
    </source>
</evidence>
<feature type="domain" description="Abortive phage infection protein C-terminal" evidence="1">
    <location>
        <begin position="245"/>
        <end position="560"/>
    </location>
</feature>
<keyword evidence="4" id="KW-1185">Reference proteome</keyword>
<dbReference type="Proteomes" id="UP001595998">
    <property type="component" value="Unassembled WGS sequence"/>
</dbReference>
<dbReference type="Pfam" id="PF22879">
    <property type="entry name" value="AIPR_N"/>
    <property type="match status" value="1"/>
</dbReference>
<name>A0ABV8XQK5_9DEIO</name>
<organism evidence="3 4">
    <name type="scientific">Deinococcus navajonensis</name>
    <dbReference type="NCBI Taxonomy" id="309884"/>
    <lineage>
        <taxon>Bacteria</taxon>
        <taxon>Thermotogati</taxon>
        <taxon>Deinococcota</taxon>
        <taxon>Deinococci</taxon>
        <taxon>Deinococcales</taxon>
        <taxon>Deinococcaceae</taxon>
        <taxon>Deinococcus</taxon>
    </lineage>
</organism>
<dbReference type="InterPro" id="IPR055101">
    <property type="entry name" value="AIPR_N"/>
</dbReference>
<gene>
    <name evidence="3" type="ORF">ACFOZ9_13210</name>
</gene>
<dbReference type="Pfam" id="PF10592">
    <property type="entry name" value="AIPR"/>
    <property type="match status" value="1"/>
</dbReference>
<accession>A0ABV8XQK5</accession>
<evidence type="ECO:0000259" key="1">
    <source>
        <dbReference type="Pfam" id="PF10592"/>
    </source>
</evidence>
<comment type="caution">
    <text evidence="3">The sequence shown here is derived from an EMBL/GenBank/DDBJ whole genome shotgun (WGS) entry which is preliminary data.</text>
</comment>
<protein>
    <submittedName>
        <fullName evidence="3">AIPR family protein</fullName>
    </submittedName>
</protein>
<evidence type="ECO:0000313" key="4">
    <source>
        <dbReference type="Proteomes" id="UP001595998"/>
    </source>
</evidence>
<reference evidence="4" key="1">
    <citation type="journal article" date="2019" name="Int. J. Syst. Evol. Microbiol.">
        <title>The Global Catalogue of Microorganisms (GCM) 10K type strain sequencing project: providing services to taxonomists for standard genome sequencing and annotation.</title>
        <authorList>
            <consortium name="The Broad Institute Genomics Platform"/>
            <consortium name="The Broad Institute Genome Sequencing Center for Infectious Disease"/>
            <person name="Wu L."/>
            <person name="Ma J."/>
        </authorList>
    </citation>
    <scope>NUCLEOTIDE SEQUENCE [LARGE SCALE GENOMIC DNA]</scope>
    <source>
        <strain evidence="4">CCUG 56029</strain>
    </source>
</reference>
<dbReference type="RefSeq" id="WP_380040388.1">
    <property type="nucleotide sequence ID" value="NZ_JBHSEH010000018.1"/>
</dbReference>